<dbReference type="Pfam" id="PF12728">
    <property type="entry name" value="HTH_17"/>
    <property type="match status" value="1"/>
</dbReference>
<dbReference type="EMBL" id="CP060007">
    <property type="protein sequence ID" value="QNA46458.1"/>
    <property type="molecule type" value="Genomic_DNA"/>
</dbReference>
<dbReference type="InterPro" id="IPR041657">
    <property type="entry name" value="HTH_17"/>
</dbReference>
<protein>
    <submittedName>
        <fullName evidence="2">Helix-turn-helix domain-containing protein</fullName>
    </submittedName>
</protein>
<organism evidence="2 3">
    <name type="scientific">Lacibacter sediminis</name>
    <dbReference type="NCBI Taxonomy" id="2760713"/>
    <lineage>
        <taxon>Bacteria</taxon>
        <taxon>Pseudomonadati</taxon>
        <taxon>Bacteroidota</taxon>
        <taxon>Chitinophagia</taxon>
        <taxon>Chitinophagales</taxon>
        <taxon>Chitinophagaceae</taxon>
        <taxon>Lacibacter</taxon>
    </lineage>
</organism>
<evidence type="ECO:0000313" key="2">
    <source>
        <dbReference type="EMBL" id="QNA46458.1"/>
    </source>
</evidence>
<sequence>MTKTTENSQLTGSLLAEWIPRAEVMQFLGYKATQMYHFLKSGKVKTVKVGKRIFVNRKSLNDFMEAQSSQSEY</sequence>
<keyword evidence="3" id="KW-1185">Reference proteome</keyword>
<feature type="domain" description="Helix-turn-helix" evidence="1">
    <location>
        <begin position="22"/>
        <end position="68"/>
    </location>
</feature>
<dbReference type="KEGG" id="lacs:H4075_09885"/>
<gene>
    <name evidence="2" type="ORF">H4075_09885</name>
</gene>
<evidence type="ECO:0000313" key="3">
    <source>
        <dbReference type="Proteomes" id="UP000515344"/>
    </source>
</evidence>
<dbReference type="AlphaFoldDB" id="A0A7G5XLV5"/>
<dbReference type="Proteomes" id="UP000515344">
    <property type="component" value="Chromosome"/>
</dbReference>
<evidence type="ECO:0000259" key="1">
    <source>
        <dbReference type="Pfam" id="PF12728"/>
    </source>
</evidence>
<accession>A0A7G5XLV5</accession>
<reference evidence="3" key="1">
    <citation type="submission" date="2020-08" db="EMBL/GenBank/DDBJ databases">
        <title>Lacibacter sp. S13-6-6 genome sequencing.</title>
        <authorList>
            <person name="Jin L."/>
        </authorList>
    </citation>
    <scope>NUCLEOTIDE SEQUENCE [LARGE SCALE GENOMIC DNA]</scope>
    <source>
        <strain evidence="3">S13-6-6</strain>
    </source>
</reference>
<dbReference type="RefSeq" id="WP_182806350.1">
    <property type="nucleotide sequence ID" value="NZ_CP060007.1"/>
</dbReference>
<name>A0A7G5XLV5_9BACT</name>
<proteinExistence type="predicted"/>